<dbReference type="GeneTree" id="ENSGT00940000154808"/>
<keyword evidence="7" id="KW-1185">Reference proteome</keyword>
<reference evidence="6" key="2">
    <citation type="submission" date="2025-08" db="UniProtKB">
        <authorList>
            <consortium name="Ensembl"/>
        </authorList>
    </citation>
    <scope>IDENTIFICATION</scope>
</reference>
<keyword evidence="2 3" id="KW-0694">RNA-binding</keyword>
<organism evidence="6 7">
    <name type="scientific">Vombatus ursinus</name>
    <name type="common">Common wombat</name>
    <dbReference type="NCBI Taxonomy" id="29139"/>
    <lineage>
        <taxon>Eukaryota</taxon>
        <taxon>Metazoa</taxon>
        <taxon>Chordata</taxon>
        <taxon>Craniata</taxon>
        <taxon>Vertebrata</taxon>
        <taxon>Euteleostomi</taxon>
        <taxon>Mammalia</taxon>
        <taxon>Metatheria</taxon>
        <taxon>Diprotodontia</taxon>
        <taxon>Vombatidae</taxon>
        <taxon>Vombatus</taxon>
    </lineage>
</organism>
<protein>
    <recommendedName>
        <fullName evidence="5">RRM domain-containing protein</fullName>
    </recommendedName>
</protein>
<evidence type="ECO:0000256" key="2">
    <source>
        <dbReference type="ARBA" id="ARBA00022884"/>
    </source>
</evidence>
<reference evidence="7" key="1">
    <citation type="submission" date="2018-12" db="EMBL/GenBank/DDBJ databases">
        <authorList>
            <person name="Yazar S."/>
        </authorList>
    </citation>
    <scope>NUCLEOTIDE SEQUENCE [LARGE SCALE GENOMIC DNA]</scope>
</reference>
<dbReference type="PANTHER" id="PTHR48026">
    <property type="entry name" value="HOMOLOGOUS TO DROSOPHILA SQD (SQUID) PROTEIN"/>
    <property type="match status" value="1"/>
</dbReference>
<keyword evidence="1" id="KW-0677">Repeat</keyword>
<evidence type="ECO:0000259" key="5">
    <source>
        <dbReference type="PROSITE" id="PS50102"/>
    </source>
</evidence>
<dbReference type="InterPro" id="IPR000504">
    <property type="entry name" value="RRM_dom"/>
</dbReference>
<dbReference type="GO" id="GO:0003730">
    <property type="term" value="F:mRNA 3'-UTR binding"/>
    <property type="evidence" value="ECO:0007669"/>
    <property type="project" value="TreeGrafter"/>
</dbReference>
<dbReference type="GO" id="GO:0071013">
    <property type="term" value="C:catalytic step 2 spliceosome"/>
    <property type="evidence" value="ECO:0007669"/>
    <property type="project" value="TreeGrafter"/>
</dbReference>
<name>A0A4X2K7P5_VOMUR</name>
<dbReference type="STRING" id="29139.ENSVURP00010005205"/>
<dbReference type="Pfam" id="PF00076">
    <property type="entry name" value="RRM_1"/>
    <property type="match status" value="1"/>
</dbReference>
<dbReference type="Proteomes" id="UP000314987">
    <property type="component" value="Unassembled WGS sequence"/>
</dbReference>
<dbReference type="PANTHER" id="PTHR48026:SF28">
    <property type="entry name" value="HETEROGENEOUS NUCLEAR RIBONUCLEOPROTEIN A0,-LIKE"/>
    <property type="match status" value="1"/>
</dbReference>
<dbReference type="GO" id="GO:0000398">
    <property type="term" value="P:mRNA splicing, via spliceosome"/>
    <property type="evidence" value="ECO:0007669"/>
    <property type="project" value="TreeGrafter"/>
</dbReference>
<accession>A0A4X2K7P5</accession>
<dbReference type="Ensembl" id="ENSVURT00010005891.1">
    <property type="protein sequence ID" value="ENSVURP00010005205.1"/>
    <property type="gene ID" value="ENSVURG00010004089.1"/>
</dbReference>
<evidence type="ECO:0000256" key="1">
    <source>
        <dbReference type="ARBA" id="ARBA00022737"/>
    </source>
</evidence>
<dbReference type="PROSITE" id="PS50102">
    <property type="entry name" value="RRM"/>
    <property type="match status" value="1"/>
</dbReference>
<evidence type="ECO:0000256" key="4">
    <source>
        <dbReference type="SAM" id="MobiDB-lite"/>
    </source>
</evidence>
<dbReference type="InterPro" id="IPR035979">
    <property type="entry name" value="RBD_domain_sf"/>
</dbReference>
<dbReference type="AlphaFoldDB" id="A0A4X2K7P5"/>
<evidence type="ECO:0000313" key="7">
    <source>
        <dbReference type="Proteomes" id="UP000314987"/>
    </source>
</evidence>
<evidence type="ECO:0000256" key="3">
    <source>
        <dbReference type="PROSITE-ProRule" id="PRU00176"/>
    </source>
</evidence>
<evidence type="ECO:0000313" key="6">
    <source>
        <dbReference type="Ensembl" id="ENSVURP00010005205.1"/>
    </source>
</evidence>
<proteinExistence type="predicted"/>
<dbReference type="Gene3D" id="3.30.70.330">
    <property type="match status" value="1"/>
</dbReference>
<feature type="region of interest" description="Disordered" evidence="4">
    <location>
        <begin position="65"/>
        <end position="87"/>
    </location>
</feature>
<dbReference type="SUPFAM" id="SSF54928">
    <property type="entry name" value="RNA-binding domain, RBD"/>
    <property type="match status" value="1"/>
</dbReference>
<dbReference type="OMA" id="CIFENSC"/>
<dbReference type="InterPro" id="IPR012677">
    <property type="entry name" value="Nucleotide-bd_a/b_plait_sf"/>
</dbReference>
<dbReference type="SMART" id="SM00360">
    <property type="entry name" value="RRM"/>
    <property type="match status" value="1"/>
</dbReference>
<sequence>MLSAQLCKLFVGWLSPNTDEFGLRGHFEAFGSLTECVVMTNPYTNRSRCFGFITFSSVTEADRAMSASPHAVDGTPSPDAEPSGGPA</sequence>
<dbReference type="FunFam" id="3.30.70.330:FF:000040">
    <property type="entry name" value="Heterogeneous nuclear ribonucleoprotein A2/B1"/>
    <property type="match status" value="1"/>
</dbReference>
<reference evidence="6" key="3">
    <citation type="submission" date="2025-09" db="UniProtKB">
        <authorList>
            <consortium name="Ensembl"/>
        </authorList>
    </citation>
    <scope>IDENTIFICATION</scope>
</reference>
<feature type="domain" description="RRM" evidence="5">
    <location>
        <begin position="7"/>
        <end position="87"/>
    </location>
</feature>